<dbReference type="EMBL" id="CU468135">
    <property type="protein sequence ID" value="CAO95643.1"/>
    <property type="molecule type" value="Genomic_DNA"/>
</dbReference>
<dbReference type="HOGENOM" id="CLU_109730_0_0_6"/>
<dbReference type="Gene3D" id="3.40.50.1240">
    <property type="entry name" value="Phosphoglycerate mutase-like"/>
    <property type="match status" value="1"/>
</dbReference>
<organism evidence="1 2">
    <name type="scientific">Erwinia tasmaniensis (strain DSM 17950 / CFBP 7177 / CIP 109463 / NCPPB 4357 / Et1/99)</name>
    <dbReference type="NCBI Taxonomy" id="465817"/>
    <lineage>
        <taxon>Bacteria</taxon>
        <taxon>Pseudomonadati</taxon>
        <taxon>Pseudomonadota</taxon>
        <taxon>Gammaproteobacteria</taxon>
        <taxon>Enterobacterales</taxon>
        <taxon>Erwiniaceae</taxon>
        <taxon>Erwinia</taxon>
    </lineage>
</organism>
<dbReference type="KEGG" id="eta:ETA_05970"/>
<evidence type="ECO:0008006" key="3">
    <source>
        <dbReference type="Google" id="ProtNLM"/>
    </source>
</evidence>
<gene>
    <name evidence="1" type="ordered locus">ETA_05970</name>
</gene>
<dbReference type="eggNOG" id="COG0406">
    <property type="taxonomic scope" value="Bacteria"/>
</dbReference>
<keyword evidence="2" id="KW-1185">Reference proteome</keyword>
<name>B2VH85_ERWT9</name>
<evidence type="ECO:0000313" key="2">
    <source>
        <dbReference type="Proteomes" id="UP000001726"/>
    </source>
</evidence>
<dbReference type="InterPro" id="IPR029033">
    <property type="entry name" value="His_PPase_superfam"/>
</dbReference>
<sequence length="198" mass="22018">MTITLMRHGKPHRSLTGRRSALAMAQWCDAYDLAEICDKPTDSSLRLAAQADIIVTSPLPRARSSLERLGKTASRIDSLYSEVALPVIPLAFPTLPPFVWLLLLRVIWLLGYSGKVESYAQAKQRAVKAAGRLSELAQHGNVLLMGHGIMNKLISRQLRKLGWRGEKHAGSRHWSSAVYRKINSNDRKADKTLLRGIG</sequence>
<protein>
    <recommendedName>
        <fullName evidence="3">Phosphoglycerate mutase</fullName>
    </recommendedName>
</protein>
<reference evidence="1 2" key="1">
    <citation type="journal article" date="2008" name="Environ. Microbiol.">
        <title>The genome of Erwinia tasmaniensis strain Et1/99, a non-pathogenic bacterium in the genus Erwinia.</title>
        <authorList>
            <person name="Kube M."/>
            <person name="Migdoll A.M."/>
            <person name="Mueller I."/>
            <person name="Kuhl H."/>
            <person name="Beck A."/>
            <person name="Reinhardt R."/>
            <person name="Geider K."/>
        </authorList>
    </citation>
    <scope>NUCLEOTIDE SEQUENCE [LARGE SCALE GENOMIC DNA]</scope>
    <source>
        <strain evidence="2">DSM 17950 / CFBP 7177 / CIP 109463 / NCPPB 4357 / Et1/99</strain>
    </source>
</reference>
<dbReference type="STRING" id="465817.ETA_05970"/>
<accession>B2VH85</accession>
<dbReference type="OrthoDB" id="9156506at2"/>
<proteinExistence type="predicted"/>
<dbReference type="RefSeq" id="WP_012440346.1">
    <property type="nucleotide sequence ID" value="NC_010694.1"/>
</dbReference>
<evidence type="ECO:0000313" key="1">
    <source>
        <dbReference type="EMBL" id="CAO95643.1"/>
    </source>
</evidence>
<dbReference type="Proteomes" id="UP000001726">
    <property type="component" value="Chromosome"/>
</dbReference>
<dbReference type="SUPFAM" id="SSF53254">
    <property type="entry name" value="Phosphoglycerate mutase-like"/>
    <property type="match status" value="1"/>
</dbReference>
<dbReference type="AlphaFoldDB" id="B2VH85"/>